<evidence type="ECO:0000313" key="3">
    <source>
        <dbReference type="Proteomes" id="UP001597102"/>
    </source>
</evidence>
<reference evidence="3" key="1">
    <citation type="journal article" date="2019" name="Int. J. Syst. Evol. Microbiol.">
        <title>The Global Catalogue of Microorganisms (GCM) 10K type strain sequencing project: providing services to taxonomists for standard genome sequencing and annotation.</title>
        <authorList>
            <consortium name="The Broad Institute Genomics Platform"/>
            <consortium name="The Broad Institute Genome Sequencing Center for Infectious Disease"/>
            <person name="Wu L."/>
            <person name="Ma J."/>
        </authorList>
    </citation>
    <scope>NUCLEOTIDE SEQUENCE [LARGE SCALE GENOMIC DNA]</scope>
    <source>
        <strain evidence="3">CCUG 61697</strain>
    </source>
</reference>
<gene>
    <name evidence="2" type="ORF">ACFQ2F_10650</name>
</gene>
<dbReference type="InterPro" id="IPR002821">
    <property type="entry name" value="Hydantoinase_A"/>
</dbReference>
<dbReference type="RefSeq" id="WP_379089652.1">
    <property type="nucleotide sequence ID" value="NZ_JBHTJO010000001.1"/>
</dbReference>
<dbReference type="Gene3D" id="3.30.420.190">
    <property type="entry name" value="conserved archaeal protein q6m145"/>
    <property type="match status" value="1"/>
</dbReference>
<dbReference type="Proteomes" id="UP001597102">
    <property type="component" value="Unassembled WGS sequence"/>
</dbReference>
<dbReference type="SUPFAM" id="SSF53067">
    <property type="entry name" value="Actin-like ATPase domain"/>
    <property type="match status" value="1"/>
</dbReference>
<dbReference type="InterPro" id="IPR043129">
    <property type="entry name" value="ATPase_NBD"/>
</dbReference>
<protein>
    <submittedName>
        <fullName evidence="2">Hydantoinase/oxoprolinase family protein</fullName>
    </submittedName>
</protein>
<evidence type="ECO:0000259" key="1">
    <source>
        <dbReference type="Pfam" id="PF01968"/>
    </source>
</evidence>
<name>A0ABW3JB24_9HYPH</name>
<dbReference type="Pfam" id="PF01968">
    <property type="entry name" value="Hydantoinase_A"/>
    <property type="match status" value="1"/>
</dbReference>
<proteinExistence type="predicted"/>
<feature type="domain" description="Hydantoinase A/oxoprolinase" evidence="1">
    <location>
        <begin position="60"/>
        <end position="308"/>
    </location>
</feature>
<organism evidence="2 3">
    <name type="scientific">Methyloligella solikamskensis</name>
    <dbReference type="NCBI Taxonomy" id="1177756"/>
    <lineage>
        <taxon>Bacteria</taxon>
        <taxon>Pseudomonadati</taxon>
        <taxon>Pseudomonadota</taxon>
        <taxon>Alphaproteobacteria</taxon>
        <taxon>Hyphomicrobiales</taxon>
        <taxon>Hyphomicrobiaceae</taxon>
        <taxon>Methyloligella</taxon>
    </lineage>
</organism>
<evidence type="ECO:0000313" key="2">
    <source>
        <dbReference type="EMBL" id="MFD0987552.1"/>
    </source>
</evidence>
<dbReference type="NCBIfam" id="TIGR03123">
    <property type="entry name" value="one_C_unchar_1"/>
    <property type="match status" value="1"/>
</dbReference>
<accession>A0ABW3JB24</accession>
<dbReference type="EMBL" id="JBHTJO010000001">
    <property type="protein sequence ID" value="MFD0987552.1"/>
    <property type="molecule type" value="Genomic_DNA"/>
</dbReference>
<dbReference type="InterPro" id="IPR002756">
    <property type="entry name" value="MfnF"/>
</dbReference>
<keyword evidence="3" id="KW-1185">Reference proteome</keyword>
<dbReference type="Gene3D" id="3.30.420.40">
    <property type="match status" value="1"/>
</dbReference>
<sequence length="354" mass="37092">MSTVIGWDLGGANLKLAVVDNGTLTKAVQIPCPILPDRAKFDQAVESALHAVPQAARPDLHAVTMTGELSDVFESRTEGVAYLIALMERAAGATPLLIWAGTRGLLAPQDAKAVTRAIASANWLATAALAAQREPEGLLVDIGTTTTDLIPFRDGSLLIRGTTDAERLREGELIYSGVVRTPVMALAQKAPFQGRMQGVAAEKFATLADVYRLTGDLPGDADPYPTADGRVKSVEASAARLARMLGRDADDAPMADWIAVAKWFADRHWQQIAQEAEALIGRDGLSPDALVVGAGCGRFLAAALANALRRPYRDFGALIGAPEALRSAAAVCAPAVSVAFLAATDSNGSALSSR</sequence>
<comment type="caution">
    <text evidence="2">The sequence shown here is derived from an EMBL/GenBank/DDBJ whole genome shotgun (WGS) entry which is preliminary data.</text>
</comment>